<accession>A0A8J3T7Q3</accession>
<evidence type="ECO:0000256" key="1">
    <source>
        <dbReference type="SAM" id="Phobius"/>
    </source>
</evidence>
<evidence type="ECO:0000313" key="4">
    <source>
        <dbReference type="Proteomes" id="UP000634476"/>
    </source>
</evidence>
<organism evidence="3 4">
    <name type="scientific">Planobispora takensis</name>
    <dbReference type="NCBI Taxonomy" id="1367882"/>
    <lineage>
        <taxon>Bacteria</taxon>
        <taxon>Bacillati</taxon>
        <taxon>Actinomycetota</taxon>
        <taxon>Actinomycetes</taxon>
        <taxon>Streptosporangiales</taxon>
        <taxon>Streptosporangiaceae</taxon>
        <taxon>Planobispora</taxon>
    </lineage>
</organism>
<proteinExistence type="predicted"/>
<feature type="transmembrane region" description="Helical" evidence="1">
    <location>
        <begin position="49"/>
        <end position="69"/>
    </location>
</feature>
<feature type="signal peptide" evidence="2">
    <location>
        <begin position="1"/>
        <end position="25"/>
    </location>
</feature>
<comment type="caution">
    <text evidence="3">The sequence shown here is derived from an EMBL/GenBank/DDBJ whole genome shotgun (WGS) entry which is preliminary data.</text>
</comment>
<keyword evidence="2" id="KW-0732">Signal</keyword>
<dbReference type="Proteomes" id="UP000634476">
    <property type="component" value="Unassembled WGS sequence"/>
</dbReference>
<keyword evidence="1" id="KW-0812">Transmembrane</keyword>
<name>A0A8J3T7Q3_9ACTN</name>
<dbReference type="RefSeq" id="WP_203880003.1">
    <property type="nucleotide sequence ID" value="NZ_BOOK01000080.1"/>
</dbReference>
<evidence type="ECO:0000256" key="2">
    <source>
        <dbReference type="SAM" id="SignalP"/>
    </source>
</evidence>
<keyword evidence="1" id="KW-0472">Membrane</keyword>
<keyword evidence="4" id="KW-1185">Reference proteome</keyword>
<sequence>MVRRIIAASALACLAVAGPATVAFAADSAPDYGQSMAETPVGGLLGGGGGGLLGGLPIGGLLGGLLGALKAG</sequence>
<dbReference type="EMBL" id="BOOK01000080">
    <property type="protein sequence ID" value="GII05805.1"/>
    <property type="molecule type" value="Genomic_DNA"/>
</dbReference>
<reference evidence="3" key="1">
    <citation type="submission" date="2021-01" db="EMBL/GenBank/DDBJ databases">
        <title>Whole genome shotgun sequence of Planobispora takensis NBRC 109077.</title>
        <authorList>
            <person name="Komaki H."/>
            <person name="Tamura T."/>
        </authorList>
    </citation>
    <scope>NUCLEOTIDE SEQUENCE</scope>
    <source>
        <strain evidence="3">NBRC 109077</strain>
    </source>
</reference>
<gene>
    <name evidence="3" type="ORF">Pta02_78130</name>
</gene>
<dbReference type="AlphaFoldDB" id="A0A8J3T7Q3"/>
<feature type="chain" id="PRO_5035236308" evidence="2">
    <location>
        <begin position="26"/>
        <end position="72"/>
    </location>
</feature>
<keyword evidence="1" id="KW-1133">Transmembrane helix</keyword>
<protein>
    <submittedName>
        <fullName evidence="3">Uncharacterized protein</fullName>
    </submittedName>
</protein>
<evidence type="ECO:0000313" key="3">
    <source>
        <dbReference type="EMBL" id="GII05805.1"/>
    </source>
</evidence>